<dbReference type="Gene3D" id="3.60.21.10">
    <property type="match status" value="1"/>
</dbReference>
<gene>
    <name evidence="2" type="ORF">ACHAWO_001093</name>
</gene>
<dbReference type="Pfam" id="PF00149">
    <property type="entry name" value="Metallophos"/>
    <property type="match status" value="1"/>
</dbReference>
<keyword evidence="3" id="KW-1185">Reference proteome</keyword>
<dbReference type="InterPro" id="IPR004843">
    <property type="entry name" value="Calcineurin-like_PHP"/>
</dbReference>
<evidence type="ECO:0000313" key="2">
    <source>
        <dbReference type="EMBL" id="KAL3787944.1"/>
    </source>
</evidence>
<dbReference type="PANTHER" id="PTHR42850:SF4">
    <property type="entry name" value="ZINC-DEPENDENT ENDOPOLYPHOSPHATASE"/>
    <property type="match status" value="1"/>
</dbReference>
<dbReference type="AlphaFoldDB" id="A0ABD3PIV2"/>
<protein>
    <recommendedName>
        <fullName evidence="1">Calcineurin-like phosphoesterase domain-containing protein</fullName>
    </recommendedName>
</protein>
<accession>A0ABD3PIV2</accession>
<dbReference type="SUPFAM" id="SSF56300">
    <property type="entry name" value="Metallo-dependent phosphatases"/>
    <property type="match status" value="1"/>
</dbReference>
<comment type="caution">
    <text evidence="2">The sequence shown here is derived from an EMBL/GenBank/DDBJ whole genome shotgun (WGS) entry which is preliminary data.</text>
</comment>
<proteinExistence type="predicted"/>
<name>A0ABD3PIV2_9STRA</name>
<dbReference type="InterPro" id="IPR029052">
    <property type="entry name" value="Metallo-depent_PP-like"/>
</dbReference>
<organism evidence="2 3">
    <name type="scientific">Cyclotella atomus</name>
    <dbReference type="NCBI Taxonomy" id="382360"/>
    <lineage>
        <taxon>Eukaryota</taxon>
        <taxon>Sar</taxon>
        <taxon>Stramenopiles</taxon>
        <taxon>Ochrophyta</taxon>
        <taxon>Bacillariophyta</taxon>
        <taxon>Coscinodiscophyceae</taxon>
        <taxon>Thalassiosirophycidae</taxon>
        <taxon>Stephanodiscales</taxon>
        <taxon>Stephanodiscaceae</taxon>
        <taxon>Cyclotella</taxon>
    </lineage>
</organism>
<dbReference type="CDD" id="cd00144">
    <property type="entry name" value="MPP_PPP_family"/>
    <property type="match status" value="1"/>
</dbReference>
<evidence type="ECO:0000259" key="1">
    <source>
        <dbReference type="Pfam" id="PF00149"/>
    </source>
</evidence>
<feature type="domain" description="Calcineurin-like phosphoesterase" evidence="1">
    <location>
        <begin position="124"/>
        <end position="321"/>
    </location>
</feature>
<sequence>MSRVSTVSGGRVLPLLSALLLSSTCCGFVFFSGDGRRMTSTDEVGVGTIAASSSTHLPILASSVRNHASSTGQHTKSTRTYNTKADEYYKQFNKLPTPLIMHDNLRKLLSQSTKTNDDYERTNKVLLIGDVHGCLDELKSLVAKASRTYNKGKQFASIVLVGDLCNKGPYSAEVVRYVREQPFWYSIRGNHDNAALEAALGDSDRLAKEKYAWVKQLSDDDVEWMAALPYTIRVPKDLISSDEDVLVVHAGLIPNVGMDSQAINTMLTVRNLTLVQNSEPNGNHTAAIDQYEYYNSIQTENAPIPVAKAWPGPELVIFGHDAKRGIQLEKHAIGLDSGCVYGNKLTGIVFPEKELVSVDAAEVYCPVGGKC</sequence>
<evidence type="ECO:0000313" key="3">
    <source>
        <dbReference type="Proteomes" id="UP001530400"/>
    </source>
</evidence>
<dbReference type="InterPro" id="IPR050126">
    <property type="entry name" value="Ap4A_hydrolase"/>
</dbReference>
<dbReference type="Proteomes" id="UP001530400">
    <property type="component" value="Unassembled WGS sequence"/>
</dbReference>
<reference evidence="2 3" key="1">
    <citation type="submission" date="2024-10" db="EMBL/GenBank/DDBJ databases">
        <title>Updated reference genomes for cyclostephanoid diatoms.</title>
        <authorList>
            <person name="Roberts W.R."/>
            <person name="Alverson A.J."/>
        </authorList>
    </citation>
    <scope>NUCLEOTIDE SEQUENCE [LARGE SCALE GENOMIC DNA]</scope>
    <source>
        <strain evidence="2 3">AJA010-31</strain>
    </source>
</reference>
<dbReference type="PANTHER" id="PTHR42850">
    <property type="entry name" value="METALLOPHOSPHOESTERASE"/>
    <property type="match status" value="1"/>
</dbReference>
<dbReference type="EMBL" id="JALLPJ020000591">
    <property type="protein sequence ID" value="KAL3787944.1"/>
    <property type="molecule type" value="Genomic_DNA"/>
</dbReference>